<dbReference type="InParanoid" id="E2ALR6"/>
<keyword evidence="2" id="KW-1185">Reference proteome</keyword>
<dbReference type="AlphaFoldDB" id="E2ALR6"/>
<evidence type="ECO:0000313" key="2">
    <source>
        <dbReference type="Proteomes" id="UP000000311"/>
    </source>
</evidence>
<reference evidence="1 2" key="1">
    <citation type="journal article" date="2010" name="Science">
        <title>Genomic comparison of the ants Camponotus floridanus and Harpegnathos saltator.</title>
        <authorList>
            <person name="Bonasio R."/>
            <person name="Zhang G."/>
            <person name="Ye C."/>
            <person name="Mutti N.S."/>
            <person name="Fang X."/>
            <person name="Qin N."/>
            <person name="Donahue G."/>
            <person name="Yang P."/>
            <person name="Li Q."/>
            <person name="Li C."/>
            <person name="Zhang P."/>
            <person name="Huang Z."/>
            <person name="Berger S.L."/>
            <person name="Reinberg D."/>
            <person name="Wang J."/>
            <person name="Liebig J."/>
        </authorList>
    </citation>
    <scope>NUCLEOTIDE SEQUENCE [LARGE SCALE GENOMIC DNA]</scope>
    <source>
        <strain evidence="2">C129</strain>
    </source>
</reference>
<evidence type="ECO:0000313" key="1">
    <source>
        <dbReference type="EMBL" id="EFN65675.1"/>
    </source>
</evidence>
<sequence>MKGERSPYPLGFTRQPSQSTGCAAVRKEFDGPEEPANRSSCLSNRFYSFNELSIDANKRPLETIIRRSRDNVDLGKEEIQGQGVDEDRASSATEWTCRRECCCTVPQNMKNARTIASSVSY</sequence>
<proteinExistence type="predicted"/>
<dbReference type="EMBL" id="GL440609">
    <property type="protein sequence ID" value="EFN65675.1"/>
    <property type="molecule type" value="Genomic_DNA"/>
</dbReference>
<dbReference type="Proteomes" id="UP000000311">
    <property type="component" value="Unassembled WGS sequence"/>
</dbReference>
<organism evidence="2">
    <name type="scientific">Camponotus floridanus</name>
    <name type="common">Florida carpenter ant</name>
    <dbReference type="NCBI Taxonomy" id="104421"/>
    <lineage>
        <taxon>Eukaryota</taxon>
        <taxon>Metazoa</taxon>
        <taxon>Ecdysozoa</taxon>
        <taxon>Arthropoda</taxon>
        <taxon>Hexapoda</taxon>
        <taxon>Insecta</taxon>
        <taxon>Pterygota</taxon>
        <taxon>Neoptera</taxon>
        <taxon>Endopterygota</taxon>
        <taxon>Hymenoptera</taxon>
        <taxon>Apocrita</taxon>
        <taxon>Aculeata</taxon>
        <taxon>Formicoidea</taxon>
        <taxon>Formicidae</taxon>
        <taxon>Formicinae</taxon>
        <taxon>Camponotus</taxon>
    </lineage>
</organism>
<gene>
    <name evidence="1" type="ORF">EAG_10932</name>
</gene>
<protein>
    <submittedName>
        <fullName evidence="1">Uncharacterized protein</fullName>
    </submittedName>
</protein>
<accession>E2ALR6</accession>
<name>E2ALR6_CAMFO</name>